<accession>A0A8H5BB39</accession>
<comment type="cofactor">
    <cofactor evidence="1 8">
        <name>heme</name>
        <dbReference type="ChEBI" id="CHEBI:30413"/>
    </cofactor>
</comment>
<organism evidence="9 10">
    <name type="scientific">Psilocybe cf. subviscida</name>
    <dbReference type="NCBI Taxonomy" id="2480587"/>
    <lineage>
        <taxon>Eukaryota</taxon>
        <taxon>Fungi</taxon>
        <taxon>Dikarya</taxon>
        <taxon>Basidiomycota</taxon>
        <taxon>Agaricomycotina</taxon>
        <taxon>Agaricomycetes</taxon>
        <taxon>Agaricomycetidae</taxon>
        <taxon>Agaricales</taxon>
        <taxon>Agaricineae</taxon>
        <taxon>Strophariaceae</taxon>
        <taxon>Psilocybe</taxon>
    </lineage>
</organism>
<dbReference type="InterPro" id="IPR050121">
    <property type="entry name" value="Cytochrome_P450_monoxygenase"/>
</dbReference>
<protein>
    <recommendedName>
        <fullName evidence="11">Cytochrome P450</fullName>
    </recommendedName>
</protein>
<dbReference type="InterPro" id="IPR002403">
    <property type="entry name" value="Cyt_P450_E_grp-IV"/>
</dbReference>
<dbReference type="SUPFAM" id="SSF48264">
    <property type="entry name" value="Cytochrome P450"/>
    <property type="match status" value="1"/>
</dbReference>
<reference evidence="9 10" key="1">
    <citation type="journal article" date="2020" name="ISME J.">
        <title>Uncovering the hidden diversity of litter-decomposition mechanisms in mushroom-forming fungi.</title>
        <authorList>
            <person name="Floudas D."/>
            <person name="Bentzer J."/>
            <person name="Ahren D."/>
            <person name="Johansson T."/>
            <person name="Persson P."/>
            <person name="Tunlid A."/>
        </authorList>
    </citation>
    <scope>NUCLEOTIDE SEQUENCE [LARGE SCALE GENOMIC DNA]</scope>
    <source>
        <strain evidence="9 10">CBS 101986</strain>
    </source>
</reference>
<evidence type="ECO:0000313" key="10">
    <source>
        <dbReference type="Proteomes" id="UP000567179"/>
    </source>
</evidence>
<dbReference type="CDD" id="cd11061">
    <property type="entry name" value="CYP67-like"/>
    <property type="match status" value="1"/>
</dbReference>
<evidence type="ECO:0000256" key="5">
    <source>
        <dbReference type="ARBA" id="ARBA00023002"/>
    </source>
</evidence>
<name>A0A8H5BB39_9AGAR</name>
<evidence type="ECO:0000256" key="1">
    <source>
        <dbReference type="ARBA" id="ARBA00001971"/>
    </source>
</evidence>
<dbReference type="PRINTS" id="PR00385">
    <property type="entry name" value="P450"/>
</dbReference>
<keyword evidence="5" id="KW-0560">Oxidoreductase</keyword>
<gene>
    <name evidence="9" type="ORF">D9619_008353</name>
</gene>
<dbReference type="Pfam" id="PF00067">
    <property type="entry name" value="p450"/>
    <property type="match status" value="1"/>
</dbReference>
<evidence type="ECO:0000256" key="8">
    <source>
        <dbReference type="PIRSR" id="PIRSR602403-1"/>
    </source>
</evidence>
<dbReference type="PRINTS" id="PR00465">
    <property type="entry name" value="EP450IV"/>
</dbReference>
<dbReference type="PANTHER" id="PTHR24305:SF187">
    <property type="entry name" value="P450, PUTATIVE (EUROFUNG)-RELATED"/>
    <property type="match status" value="1"/>
</dbReference>
<sequence length="582" mass="65302">MAQPVLRALSMNDSHLAVIFCGLTIHLMFNKLEHTTPLRYLLVVSGILPLVPCYIFSASPASLSLETSYLVTYMTLIVSVLCYRLSPLHPLWKYPGPILGRCSKFYGIWQQHSGEMYLKVQAMHDCYGDVVRTGPNELTIRNISALQPILGIDGMAKGPLWDGRRAPNSTTRSVITIRETRVHLERRKPWNRALASTSIRGYEPLLKTRLMQLIDALSKPDPDQRTAIPSWKKIDLSHWISLFSYDFMGDMAFGGLGYELMRDGDVFGLWDLMDRGIRVQCYTQHIPWANTLQSYIPGAGAAAVRMRQFVGGAAQTRLKRGMGPLGIDLSSYLLDELNPSPKPMPPQLYAGEAFLAVVAGSDTTATAICSAFAYMLHDKKYFYKLREEIDSNFPWDDEKRPVDDTSTLAHLPMLNGIINESLRLLPPVPHGLQRAPDANKGGKMVGDIFVPEHTAITVSPYTMHRDPRYFSPLPEKFVPERWIKNAPESSNSQSIGDSEYDGVDFVTNPSAFIPYSLGPMNCVGRPLAQMELRVVVATIVQELDLELDMGWDAARWERDIKDHFVFTKGKLPVRVSRRGAAQ</sequence>
<evidence type="ECO:0000256" key="2">
    <source>
        <dbReference type="ARBA" id="ARBA00005179"/>
    </source>
</evidence>
<evidence type="ECO:0000256" key="3">
    <source>
        <dbReference type="ARBA" id="ARBA00010617"/>
    </source>
</evidence>
<dbReference type="OrthoDB" id="6692864at2759"/>
<dbReference type="PANTHER" id="PTHR24305">
    <property type="entry name" value="CYTOCHROME P450"/>
    <property type="match status" value="1"/>
</dbReference>
<evidence type="ECO:0008006" key="11">
    <source>
        <dbReference type="Google" id="ProtNLM"/>
    </source>
</evidence>
<comment type="pathway">
    <text evidence="2">Secondary metabolite biosynthesis.</text>
</comment>
<feature type="binding site" description="axial binding residue" evidence="8">
    <location>
        <position position="522"/>
    </location>
    <ligand>
        <name>heme</name>
        <dbReference type="ChEBI" id="CHEBI:30413"/>
    </ligand>
    <ligandPart>
        <name>Fe</name>
        <dbReference type="ChEBI" id="CHEBI:18248"/>
    </ligandPart>
</feature>
<keyword evidence="7" id="KW-0503">Monooxygenase</keyword>
<keyword evidence="10" id="KW-1185">Reference proteome</keyword>
<evidence type="ECO:0000313" key="9">
    <source>
        <dbReference type="EMBL" id="KAF5319606.1"/>
    </source>
</evidence>
<dbReference type="EMBL" id="JAACJJ010000029">
    <property type="protein sequence ID" value="KAF5319606.1"/>
    <property type="molecule type" value="Genomic_DNA"/>
</dbReference>
<evidence type="ECO:0000256" key="6">
    <source>
        <dbReference type="ARBA" id="ARBA00023004"/>
    </source>
</evidence>
<keyword evidence="6 8" id="KW-0408">Iron</keyword>
<proteinExistence type="inferred from homology"/>
<dbReference type="GO" id="GO:0020037">
    <property type="term" value="F:heme binding"/>
    <property type="evidence" value="ECO:0007669"/>
    <property type="project" value="InterPro"/>
</dbReference>
<keyword evidence="8" id="KW-0349">Heme</keyword>
<dbReference type="AlphaFoldDB" id="A0A8H5BB39"/>
<evidence type="ECO:0000256" key="7">
    <source>
        <dbReference type="ARBA" id="ARBA00023033"/>
    </source>
</evidence>
<dbReference type="InterPro" id="IPR036396">
    <property type="entry name" value="Cyt_P450_sf"/>
</dbReference>
<dbReference type="Gene3D" id="1.10.630.10">
    <property type="entry name" value="Cytochrome P450"/>
    <property type="match status" value="1"/>
</dbReference>
<dbReference type="GO" id="GO:0016705">
    <property type="term" value="F:oxidoreductase activity, acting on paired donors, with incorporation or reduction of molecular oxygen"/>
    <property type="evidence" value="ECO:0007669"/>
    <property type="project" value="InterPro"/>
</dbReference>
<evidence type="ECO:0000256" key="4">
    <source>
        <dbReference type="ARBA" id="ARBA00022723"/>
    </source>
</evidence>
<dbReference type="GO" id="GO:0004497">
    <property type="term" value="F:monooxygenase activity"/>
    <property type="evidence" value="ECO:0007669"/>
    <property type="project" value="UniProtKB-KW"/>
</dbReference>
<dbReference type="Proteomes" id="UP000567179">
    <property type="component" value="Unassembled WGS sequence"/>
</dbReference>
<keyword evidence="4 8" id="KW-0479">Metal-binding</keyword>
<comment type="caution">
    <text evidence="9">The sequence shown here is derived from an EMBL/GenBank/DDBJ whole genome shotgun (WGS) entry which is preliminary data.</text>
</comment>
<dbReference type="GO" id="GO:0005506">
    <property type="term" value="F:iron ion binding"/>
    <property type="evidence" value="ECO:0007669"/>
    <property type="project" value="InterPro"/>
</dbReference>
<comment type="similarity">
    <text evidence="3">Belongs to the cytochrome P450 family.</text>
</comment>
<dbReference type="InterPro" id="IPR001128">
    <property type="entry name" value="Cyt_P450"/>
</dbReference>